<dbReference type="Proteomes" id="UP000184480">
    <property type="component" value="Unassembled WGS sequence"/>
</dbReference>
<dbReference type="InterPro" id="IPR050908">
    <property type="entry name" value="SmbC-like"/>
</dbReference>
<keyword evidence="2" id="KW-0238">DNA-binding</keyword>
<dbReference type="PROSITE" id="PS01124">
    <property type="entry name" value="HTH_ARAC_FAMILY_2"/>
    <property type="match status" value="1"/>
</dbReference>
<evidence type="ECO:0000313" key="5">
    <source>
        <dbReference type="EMBL" id="SHG09945.1"/>
    </source>
</evidence>
<dbReference type="PANTHER" id="PTHR40055">
    <property type="entry name" value="TRANSCRIPTIONAL REGULATOR YGIV-RELATED"/>
    <property type="match status" value="1"/>
</dbReference>
<gene>
    <name evidence="5" type="ORF">SAMN05444362_11558</name>
</gene>
<proteinExistence type="predicted"/>
<dbReference type="InterPro" id="IPR010499">
    <property type="entry name" value="AraC_E-bd"/>
</dbReference>
<dbReference type="Pfam" id="PF06445">
    <property type="entry name" value="GyrI-like"/>
    <property type="match status" value="1"/>
</dbReference>
<dbReference type="Gene3D" id="3.20.80.10">
    <property type="entry name" value="Regulatory factor, effector binding domain"/>
    <property type="match status" value="1"/>
</dbReference>
<dbReference type="InterPro" id="IPR011256">
    <property type="entry name" value="Reg_factor_effector_dom_sf"/>
</dbReference>
<dbReference type="STRING" id="1346286.SAMN05444362_11558"/>
<organism evidence="5 6">
    <name type="scientific">Dysgonomonas macrotermitis</name>
    <dbReference type="NCBI Taxonomy" id="1346286"/>
    <lineage>
        <taxon>Bacteria</taxon>
        <taxon>Pseudomonadati</taxon>
        <taxon>Bacteroidota</taxon>
        <taxon>Bacteroidia</taxon>
        <taxon>Bacteroidales</taxon>
        <taxon>Dysgonomonadaceae</taxon>
        <taxon>Dysgonomonas</taxon>
    </lineage>
</organism>
<dbReference type="SMART" id="SM00342">
    <property type="entry name" value="HTH_ARAC"/>
    <property type="match status" value="1"/>
</dbReference>
<dbReference type="InterPro" id="IPR009057">
    <property type="entry name" value="Homeodomain-like_sf"/>
</dbReference>
<dbReference type="RefSeq" id="WP_175552641.1">
    <property type="nucleotide sequence ID" value="NZ_BBXL01000020.1"/>
</dbReference>
<dbReference type="SMART" id="SM00871">
    <property type="entry name" value="AraC_E_bind"/>
    <property type="match status" value="1"/>
</dbReference>
<dbReference type="PROSITE" id="PS00041">
    <property type="entry name" value="HTH_ARAC_FAMILY_1"/>
    <property type="match status" value="1"/>
</dbReference>
<evidence type="ECO:0000256" key="2">
    <source>
        <dbReference type="ARBA" id="ARBA00023125"/>
    </source>
</evidence>
<evidence type="ECO:0000259" key="4">
    <source>
        <dbReference type="PROSITE" id="PS01124"/>
    </source>
</evidence>
<dbReference type="InterPro" id="IPR018062">
    <property type="entry name" value="HTH_AraC-typ_CS"/>
</dbReference>
<evidence type="ECO:0000256" key="3">
    <source>
        <dbReference type="ARBA" id="ARBA00023163"/>
    </source>
</evidence>
<dbReference type="Pfam" id="PF12674">
    <property type="entry name" value="Zn_ribbon_2"/>
    <property type="match status" value="1"/>
</dbReference>
<dbReference type="AlphaFoldDB" id="A0A1M5H1Z7"/>
<dbReference type="InterPro" id="IPR018060">
    <property type="entry name" value="HTH_AraC"/>
</dbReference>
<dbReference type="Pfam" id="PF12833">
    <property type="entry name" value="HTH_18"/>
    <property type="match status" value="1"/>
</dbReference>
<dbReference type="SUPFAM" id="SSF46689">
    <property type="entry name" value="Homeodomain-like"/>
    <property type="match status" value="2"/>
</dbReference>
<evidence type="ECO:0000256" key="1">
    <source>
        <dbReference type="ARBA" id="ARBA00023015"/>
    </source>
</evidence>
<evidence type="ECO:0000313" key="6">
    <source>
        <dbReference type="Proteomes" id="UP000184480"/>
    </source>
</evidence>
<keyword evidence="3" id="KW-0804">Transcription</keyword>
<dbReference type="SUPFAM" id="SSF55136">
    <property type="entry name" value="Probable bacterial effector-binding domain"/>
    <property type="match status" value="1"/>
</dbReference>
<accession>A0A1M5H1Z7</accession>
<dbReference type="InterPro" id="IPR025868">
    <property type="entry name" value="Zn_ribbon_dom_put"/>
</dbReference>
<dbReference type="InterPro" id="IPR029442">
    <property type="entry name" value="GyrI-like"/>
</dbReference>
<reference evidence="6" key="1">
    <citation type="submission" date="2016-11" db="EMBL/GenBank/DDBJ databases">
        <authorList>
            <person name="Varghese N."/>
            <person name="Submissions S."/>
        </authorList>
    </citation>
    <scope>NUCLEOTIDE SEQUENCE [LARGE SCALE GENOMIC DNA]</scope>
    <source>
        <strain evidence="6">DSM 27370</strain>
    </source>
</reference>
<dbReference type="EMBL" id="FQUC01000015">
    <property type="protein sequence ID" value="SHG09945.1"/>
    <property type="molecule type" value="Genomic_DNA"/>
</dbReference>
<dbReference type="PANTHER" id="PTHR40055:SF1">
    <property type="entry name" value="TRANSCRIPTIONAL REGULATOR YGIV-RELATED"/>
    <property type="match status" value="1"/>
</dbReference>
<dbReference type="Gene3D" id="1.10.10.60">
    <property type="entry name" value="Homeodomain-like"/>
    <property type="match status" value="2"/>
</dbReference>
<keyword evidence="1" id="KW-0805">Transcription regulation</keyword>
<sequence length="366" mass="42940">MKNKVCQSCGMPLYKPEMYGTDSIGTRIEDYCQYCFQHGQFTSDVTMEEMINLCAKYVSKNGGNSEQYIKYMHVQFPTLKRWAQKEDTQAEYYKAINRVLDYINDHLQDNNDLETLAQVACISPFHFHRIFKAIIGENPAQYIQRLRLEHVAENLRTNDTSLDRLATESGYNSMQALSKAFKKYFGIPPSIYKITPSRWAVSRAGQLFPRICKIYPKHIIYLRSIDPEATYNNIWQKLYSFAIFSNLLYEGSESLGACFEFPDNPDQKPEFCPCLSIEYPTTSRNNIEYKEIREGIYAVFTHKGAYKHLTELYKKIWYIWLPESRYNFRDDIIFEKYLNNPASTDENELLTEVYVPVIPKKGYEKN</sequence>
<dbReference type="GO" id="GO:0043565">
    <property type="term" value="F:sequence-specific DNA binding"/>
    <property type="evidence" value="ECO:0007669"/>
    <property type="project" value="InterPro"/>
</dbReference>
<protein>
    <submittedName>
        <fullName evidence="5">AraC family transcriptional regulator</fullName>
    </submittedName>
</protein>
<name>A0A1M5H1Z7_9BACT</name>
<feature type="domain" description="HTH araC/xylS-type" evidence="4">
    <location>
        <begin position="97"/>
        <end position="195"/>
    </location>
</feature>
<dbReference type="GO" id="GO:0003700">
    <property type="term" value="F:DNA-binding transcription factor activity"/>
    <property type="evidence" value="ECO:0007669"/>
    <property type="project" value="InterPro"/>
</dbReference>
<keyword evidence="6" id="KW-1185">Reference proteome</keyword>